<dbReference type="GO" id="GO:0016020">
    <property type="term" value="C:membrane"/>
    <property type="evidence" value="ECO:0007669"/>
    <property type="project" value="TreeGrafter"/>
</dbReference>
<dbReference type="FunFam" id="2.20.25.90:FF:000001">
    <property type="entry name" value="Formate dehydrogenase subunit alpha"/>
    <property type="match status" value="1"/>
</dbReference>
<dbReference type="GO" id="GO:0022904">
    <property type="term" value="P:respiratory electron transport chain"/>
    <property type="evidence" value="ECO:0007669"/>
    <property type="project" value="TreeGrafter"/>
</dbReference>
<feature type="domain" description="4Fe-4S His(Cys)3-ligated-type" evidence="14">
    <location>
        <begin position="109"/>
        <end position="148"/>
    </location>
</feature>
<dbReference type="Gene3D" id="3.10.20.740">
    <property type="match status" value="1"/>
</dbReference>
<dbReference type="Pfam" id="PF01568">
    <property type="entry name" value="Molydop_binding"/>
    <property type="match status" value="1"/>
</dbReference>
<dbReference type="InterPro" id="IPR006656">
    <property type="entry name" value="Mopterin_OxRdtase"/>
</dbReference>
<dbReference type="GO" id="GO:0046872">
    <property type="term" value="F:metal ion binding"/>
    <property type="evidence" value="ECO:0007669"/>
    <property type="project" value="UniProtKB-KW"/>
</dbReference>
<evidence type="ECO:0000256" key="7">
    <source>
        <dbReference type="ARBA" id="ARBA00023002"/>
    </source>
</evidence>
<dbReference type="Gene3D" id="2.40.40.20">
    <property type="match status" value="1"/>
</dbReference>
<protein>
    <submittedName>
        <fullName evidence="15">Formate dehydrogenase subunit alpha</fullName>
    </submittedName>
</protein>
<comment type="similarity">
    <text evidence="2">In the C-terminal section; belongs to the prokaryotic molybdopterin-containing oxidoreductase family.</text>
</comment>
<feature type="domain" description="4Fe-4S Mo/W bis-MGD-type" evidence="13">
    <location>
        <begin position="249"/>
        <end position="305"/>
    </location>
</feature>
<dbReference type="CDD" id="cd00508">
    <property type="entry name" value="MopB_CT_Fdh-Nap-like"/>
    <property type="match status" value="1"/>
</dbReference>
<dbReference type="CDD" id="cd00207">
    <property type="entry name" value="fer2"/>
    <property type="match status" value="1"/>
</dbReference>
<proteinExistence type="inferred from homology"/>
<evidence type="ECO:0000313" key="15">
    <source>
        <dbReference type="EMBL" id="QDC44961.1"/>
    </source>
</evidence>
<dbReference type="PROSITE" id="PS51669">
    <property type="entry name" value="4FE4S_MOW_BIS_MGD"/>
    <property type="match status" value="1"/>
</dbReference>
<dbReference type="Gene3D" id="3.30.70.20">
    <property type="match status" value="1"/>
</dbReference>
<dbReference type="SUPFAM" id="SSF54292">
    <property type="entry name" value="2Fe-2S ferredoxin-like"/>
    <property type="match status" value="1"/>
</dbReference>
<keyword evidence="6" id="KW-0677">Repeat</keyword>
<dbReference type="PANTHER" id="PTHR43105:SF14">
    <property type="entry name" value="FORMATE DEHYDROGENASE H"/>
    <property type="match status" value="1"/>
</dbReference>
<dbReference type="GO" id="GO:1990204">
    <property type="term" value="C:oxidoreductase complex"/>
    <property type="evidence" value="ECO:0007669"/>
    <property type="project" value="UniProtKB-ARBA"/>
</dbReference>
<dbReference type="PANTHER" id="PTHR43105">
    <property type="entry name" value="RESPIRATORY NITRATE REDUCTASE"/>
    <property type="match status" value="1"/>
</dbReference>
<dbReference type="InterPro" id="IPR006657">
    <property type="entry name" value="MoPterin_dinucl-bd_dom"/>
</dbReference>
<evidence type="ECO:0000256" key="3">
    <source>
        <dbReference type="ARBA" id="ARBA00022485"/>
    </source>
</evidence>
<comment type="similarity">
    <text evidence="1">Belongs to the complex I 75 kDa subunit family.</text>
</comment>
<dbReference type="Gene3D" id="3.40.50.740">
    <property type="match status" value="1"/>
</dbReference>
<evidence type="ECO:0000256" key="2">
    <source>
        <dbReference type="ARBA" id="ARBA00007023"/>
    </source>
</evidence>
<dbReference type="PROSITE" id="PS51379">
    <property type="entry name" value="4FE4S_FER_2"/>
    <property type="match status" value="2"/>
</dbReference>
<dbReference type="OrthoDB" id="9810782at2"/>
<dbReference type="GO" id="GO:0051539">
    <property type="term" value="F:4 iron, 4 sulfur cluster binding"/>
    <property type="evidence" value="ECO:0007669"/>
    <property type="project" value="UniProtKB-KW"/>
</dbReference>
<dbReference type="PROSITE" id="PS51839">
    <property type="entry name" value="4FE4S_HC3"/>
    <property type="match status" value="1"/>
</dbReference>
<keyword evidence="16" id="KW-1185">Reference proteome</keyword>
<accession>A0A5B8CUI5</accession>
<dbReference type="GO" id="GO:0043546">
    <property type="term" value="F:molybdopterin cofactor binding"/>
    <property type="evidence" value="ECO:0007669"/>
    <property type="project" value="InterPro"/>
</dbReference>
<dbReference type="CDD" id="cd02753">
    <property type="entry name" value="MopB_Formate-Dh-H"/>
    <property type="match status" value="1"/>
</dbReference>
<dbReference type="GO" id="GO:0003954">
    <property type="term" value="F:NADH dehydrogenase activity"/>
    <property type="evidence" value="ECO:0007669"/>
    <property type="project" value="TreeGrafter"/>
</dbReference>
<dbReference type="Gene3D" id="3.40.228.10">
    <property type="entry name" value="Dimethylsulfoxide Reductase, domain 2"/>
    <property type="match status" value="1"/>
</dbReference>
<dbReference type="FunFam" id="3.10.20.740:FF:000005">
    <property type="entry name" value="NADH:ubiquinone oxidoreductase subunit"/>
    <property type="match status" value="1"/>
</dbReference>
<dbReference type="SUPFAM" id="SSF53706">
    <property type="entry name" value="Formate dehydrogenase/DMSO reductase, domains 1-3"/>
    <property type="match status" value="1"/>
</dbReference>
<dbReference type="Proteomes" id="UP000311008">
    <property type="component" value="Chromosome"/>
</dbReference>
<dbReference type="InterPro" id="IPR036010">
    <property type="entry name" value="2Fe-2S_ferredoxin-like_sf"/>
</dbReference>
<dbReference type="NCBIfam" id="TIGR01591">
    <property type="entry name" value="Fdh-alpha"/>
    <property type="match status" value="1"/>
</dbReference>
<dbReference type="GO" id="GO:0015942">
    <property type="term" value="P:formate metabolic process"/>
    <property type="evidence" value="ECO:0007669"/>
    <property type="project" value="InterPro"/>
</dbReference>
<evidence type="ECO:0000256" key="6">
    <source>
        <dbReference type="ARBA" id="ARBA00022737"/>
    </source>
</evidence>
<sequence>MDDIKYSSSQPQTPKYDPEKDYGTPKSDSTTLVTLNIDGVEVTVPEGTSIMHAAQLGGVTVPKLCATDSLEPFGSCRLCLVEIEGRRGYPASCTTPVAPGLKVKTQTPKLADVRRGVMELYISDHPLDCLTCSANGDCELQDMAGAVGLREVRYGYEGENHLGQTKDESNPYFTFDASKCIVCSRCVRACEETQGTFALTIQGRGFDSKVSAGGKDFLDSECVSCGACVQACPTATLMEKTVIEAGTPEHKVTTTCAYCGVGCSFDAEMKGEQVVRMTPSKEGGANHGHSCVKGRFAWGYATHADRITTPMIRKSIHDPWQKVGWDEAFNYAAAEILRIQQQYGKEAVGGITSSRCTNEEVYVTQKLVRAVFGVNNVDTCARVCHSPTGYGLKQTIGESAGTQTFDSVMKSDVIFVMGANPTDGHPVFGSIMKRRLREGAKLIVVDPREIDLVANSPHLRADYHLKLRPGTNVAMVSAISHVIVTEGLVQEAFVQERCEWDSFVAWRDFAAKAENSPEALEEALGVPAAEVRAAARLYATGGNAAIYYGLGVTEHSQGSTAVMGIANLAMATGNVGREGVGINPLRGQNNVQGSCDMGSMPHEFPGYRHVSDDVTRAQFEQAWGVPLSADPGLRIPNMLDLATEGSFKALYCVGEDIAQSDPDTQHVTHALESMECVIVQDLFLNETAKFAHVFFPGASFLEKSGTFTNAERRISPVRRVMTPKNGLREEGPQEAGLEDWEITAKFSAALGYPMQYAHASEIMDEIAALTPTFSGVSFKKLDELGSIQWPCNDEAPQGTPTMHVDGFVRGKGKFFITQYVPTTERVNQKFPLILTTGRILSQYNVGAQTRRTQNVAWHHEDLIEIHPHDAEDRGLVDGDWVGISSRAGQTVLRAKITDRVQPGVVYTTFHHPESGANVITTDNSDWATNCPEYKVTAVQVSKVNQLSDWQKQYRSFSDTQVELSGMDPSTVAS</sequence>
<dbReference type="InterPro" id="IPR017900">
    <property type="entry name" value="4Fe4S_Fe_S_CS"/>
</dbReference>
<feature type="domain" description="2Fe-2S ferredoxin-type" evidence="11">
    <location>
        <begin position="31"/>
        <end position="109"/>
    </location>
</feature>
<dbReference type="RefSeq" id="WP_140004288.1">
    <property type="nucleotide sequence ID" value="NZ_CP040946.1"/>
</dbReference>
<organism evidence="15 16">
    <name type="scientific">Methylophilus medardicus</name>
    <dbReference type="NCBI Taxonomy" id="2588534"/>
    <lineage>
        <taxon>Bacteria</taxon>
        <taxon>Pseudomonadati</taxon>
        <taxon>Pseudomonadota</taxon>
        <taxon>Betaproteobacteria</taxon>
        <taxon>Nitrosomonadales</taxon>
        <taxon>Methylophilaceae</taxon>
        <taxon>Methylophilus</taxon>
    </lineage>
</organism>
<dbReference type="InterPro" id="IPR001041">
    <property type="entry name" value="2Fe-2S_ferredoxin-type"/>
</dbReference>
<evidence type="ECO:0000256" key="10">
    <source>
        <dbReference type="SAM" id="MobiDB-lite"/>
    </source>
</evidence>
<keyword evidence="9" id="KW-0411">Iron-sulfur</keyword>
<dbReference type="SMART" id="SM00929">
    <property type="entry name" value="NADH-G_4Fe-4S_3"/>
    <property type="match status" value="1"/>
</dbReference>
<evidence type="ECO:0000256" key="1">
    <source>
        <dbReference type="ARBA" id="ARBA00005404"/>
    </source>
</evidence>
<dbReference type="EMBL" id="CP040946">
    <property type="protein sequence ID" value="QDC44961.1"/>
    <property type="molecule type" value="Genomic_DNA"/>
</dbReference>
<evidence type="ECO:0000259" key="12">
    <source>
        <dbReference type="PROSITE" id="PS51379"/>
    </source>
</evidence>
<dbReference type="Pfam" id="PF00384">
    <property type="entry name" value="Molybdopterin"/>
    <property type="match status" value="1"/>
</dbReference>
<evidence type="ECO:0000256" key="9">
    <source>
        <dbReference type="ARBA" id="ARBA00023014"/>
    </source>
</evidence>
<dbReference type="Pfam" id="PF04879">
    <property type="entry name" value="Molybdop_Fe4S4"/>
    <property type="match status" value="1"/>
</dbReference>
<reference evidence="16" key="1">
    <citation type="journal article" date="2019" name="ISME J.">
        <title>Evolution in action: habitat transition from sediment to the pelagial leads to genome streamlining in Methylophilaceae.</title>
        <authorList>
            <person name="Salcher M."/>
            <person name="Schaefle D."/>
            <person name="Kaspar M."/>
            <person name="Neuenschwander S.M."/>
            <person name="Ghai R."/>
        </authorList>
    </citation>
    <scope>NUCLEOTIDE SEQUENCE [LARGE SCALE GENOMIC DNA]</scope>
    <source>
        <strain evidence="16">MMS-M-51</strain>
    </source>
</reference>
<dbReference type="SUPFAM" id="SSF50692">
    <property type="entry name" value="ADC-like"/>
    <property type="match status" value="1"/>
</dbReference>
<dbReference type="PIRSF" id="PIRSF036643">
    <property type="entry name" value="FDH_alpha"/>
    <property type="match status" value="1"/>
</dbReference>
<dbReference type="InterPro" id="IPR017896">
    <property type="entry name" value="4Fe4S_Fe-S-bd"/>
</dbReference>
<dbReference type="Pfam" id="PF13510">
    <property type="entry name" value="Fer2_4"/>
    <property type="match status" value="1"/>
</dbReference>
<dbReference type="SUPFAM" id="SSF54862">
    <property type="entry name" value="4Fe-4S ferredoxins"/>
    <property type="match status" value="1"/>
</dbReference>
<name>A0A5B8CUI5_9PROT</name>
<dbReference type="GO" id="GO:0051537">
    <property type="term" value="F:2 iron, 2 sulfur cluster binding"/>
    <property type="evidence" value="ECO:0007669"/>
    <property type="project" value="UniProtKB-KW"/>
</dbReference>
<keyword evidence="4" id="KW-0001">2Fe-2S</keyword>
<evidence type="ECO:0000259" key="11">
    <source>
        <dbReference type="PROSITE" id="PS51085"/>
    </source>
</evidence>
<dbReference type="Pfam" id="PF12838">
    <property type="entry name" value="Fer4_7"/>
    <property type="match status" value="1"/>
</dbReference>
<dbReference type="FunFam" id="3.30.70.20:FF:000035">
    <property type="entry name" value="Iron hydrogenase 1"/>
    <property type="match status" value="1"/>
</dbReference>
<evidence type="ECO:0000259" key="14">
    <source>
        <dbReference type="PROSITE" id="PS51839"/>
    </source>
</evidence>
<dbReference type="InterPro" id="IPR009010">
    <property type="entry name" value="Asp_de-COase-like_dom_sf"/>
</dbReference>
<dbReference type="PROSITE" id="PS51085">
    <property type="entry name" value="2FE2S_FER_2"/>
    <property type="match status" value="1"/>
</dbReference>
<dbReference type="InterPro" id="IPR050123">
    <property type="entry name" value="Prok_molybdopt-oxidoreductase"/>
</dbReference>
<gene>
    <name evidence="15" type="ORF">FIU01_10800</name>
</gene>
<keyword evidence="5" id="KW-0479">Metal-binding</keyword>
<keyword evidence="8" id="KW-0408">Iron</keyword>
<keyword evidence="7" id="KW-0560">Oxidoreductase</keyword>
<dbReference type="AlphaFoldDB" id="A0A5B8CUI5"/>
<evidence type="ECO:0000256" key="4">
    <source>
        <dbReference type="ARBA" id="ARBA00022714"/>
    </source>
</evidence>
<feature type="region of interest" description="Disordered" evidence="10">
    <location>
        <begin position="1"/>
        <end position="28"/>
    </location>
</feature>
<evidence type="ECO:0000256" key="8">
    <source>
        <dbReference type="ARBA" id="ARBA00023004"/>
    </source>
</evidence>
<dbReference type="InterPro" id="IPR006963">
    <property type="entry name" value="Mopterin_OxRdtase_4Fe-4S_dom"/>
</dbReference>
<dbReference type="KEGG" id="mmec:FIU01_10800"/>
<feature type="domain" description="4Fe-4S ferredoxin-type" evidence="12">
    <location>
        <begin position="214"/>
        <end position="242"/>
    </location>
</feature>
<evidence type="ECO:0000313" key="16">
    <source>
        <dbReference type="Proteomes" id="UP000311008"/>
    </source>
</evidence>
<feature type="compositionally biased region" description="Polar residues" evidence="10">
    <location>
        <begin position="1"/>
        <end position="13"/>
    </location>
</feature>
<dbReference type="InterPro" id="IPR006478">
    <property type="entry name" value="Formate_DH_asu"/>
</dbReference>
<dbReference type="SMART" id="SM00926">
    <property type="entry name" value="Molybdop_Fe4S4"/>
    <property type="match status" value="1"/>
</dbReference>
<dbReference type="PROSITE" id="PS00198">
    <property type="entry name" value="4FE4S_FER_1"/>
    <property type="match status" value="2"/>
</dbReference>
<evidence type="ECO:0000256" key="5">
    <source>
        <dbReference type="ARBA" id="ARBA00022723"/>
    </source>
</evidence>
<feature type="domain" description="4Fe-4S ferredoxin-type" evidence="12">
    <location>
        <begin position="171"/>
        <end position="202"/>
    </location>
</feature>
<evidence type="ECO:0000259" key="13">
    <source>
        <dbReference type="PROSITE" id="PS51669"/>
    </source>
</evidence>
<dbReference type="Pfam" id="PF10588">
    <property type="entry name" value="NADH-G_4Fe-4S_3"/>
    <property type="match status" value="1"/>
</dbReference>
<dbReference type="InterPro" id="IPR041924">
    <property type="entry name" value="Formate_Dh-H_N"/>
</dbReference>
<dbReference type="InterPro" id="IPR019574">
    <property type="entry name" value="NADH_UbQ_OxRdtase_Gsu_4Fe4S-bd"/>
</dbReference>
<dbReference type="Gene3D" id="2.20.25.90">
    <property type="entry name" value="ADC-like domains"/>
    <property type="match status" value="1"/>
</dbReference>
<dbReference type="GO" id="GO:0008863">
    <property type="term" value="F:formate dehydrogenase (NAD+) activity"/>
    <property type="evidence" value="ECO:0007669"/>
    <property type="project" value="InterPro"/>
</dbReference>
<keyword evidence="3" id="KW-0004">4Fe-4S</keyword>